<gene>
    <name evidence="2" type="ORF">OKIOD_LOCUS3113</name>
</gene>
<reference evidence="2 3" key="1">
    <citation type="submission" date="2021-04" db="EMBL/GenBank/DDBJ databases">
        <authorList>
            <person name="Bliznina A."/>
        </authorList>
    </citation>
    <scope>NUCLEOTIDE SEQUENCE [LARGE SCALE GENOMIC DNA]</scope>
</reference>
<keyword evidence="1" id="KW-0175">Coiled coil</keyword>
<proteinExistence type="predicted"/>
<evidence type="ECO:0000256" key="1">
    <source>
        <dbReference type="SAM" id="Coils"/>
    </source>
</evidence>
<protein>
    <submittedName>
        <fullName evidence="2">Oidioi.mRNA.OKI2018_I69.PAR.g11555.t1.cds</fullName>
    </submittedName>
</protein>
<accession>A0ABN7S105</accession>
<evidence type="ECO:0000313" key="2">
    <source>
        <dbReference type="EMBL" id="CAG5087486.1"/>
    </source>
</evidence>
<dbReference type="Proteomes" id="UP001158576">
    <property type="component" value="Chromosome PAR"/>
</dbReference>
<organism evidence="2 3">
    <name type="scientific">Oikopleura dioica</name>
    <name type="common">Tunicate</name>
    <dbReference type="NCBI Taxonomy" id="34765"/>
    <lineage>
        <taxon>Eukaryota</taxon>
        <taxon>Metazoa</taxon>
        <taxon>Chordata</taxon>
        <taxon>Tunicata</taxon>
        <taxon>Appendicularia</taxon>
        <taxon>Copelata</taxon>
        <taxon>Oikopleuridae</taxon>
        <taxon>Oikopleura</taxon>
    </lineage>
</organism>
<keyword evidence="3" id="KW-1185">Reference proteome</keyword>
<feature type="coiled-coil region" evidence="1">
    <location>
        <begin position="27"/>
        <end position="61"/>
    </location>
</feature>
<name>A0ABN7S105_OIKDI</name>
<dbReference type="EMBL" id="OU015568">
    <property type="protein sequence ID" value="CAG5087486.1"/>
    <property type="molecule type" value="Genomic_DNA"/>
</dbReference>
<sequence length="126" mass="14537">MTSSTAQLFPDVKGQMEKEFAEVAEMCRQQIGDSNEINQRNEQLKEQILERLKKRQSLKDDMKDMQKYAQVKAEMAKCTAKHDEMVQRFAEQEAMKARRREVLAKIELMAGRSLTLSHESAAPTKC</sequence>
<evidence type="ECO:0000313" key="3">
    <source>
        <dbReference type="Proteomes" id="UP001158576"/>
    </source>
</evidence>